<dbReference type="EnsemblMetazoa" id="G29797.1">
    <property type="protein sequence ID" value="G29797.1:cds"/>
    <property type="gene ID" value="G29797"/>
</dbReference>
<evidence type="ECO:0000256" key="3">
    <source>
        <dbReference type="SAM" id="SignalP"/>
    </source>
</evidence>
<reference evidence="4" key="1">
    <citation type="submission" date="2022-08" db="UniProtKB">
        <authorList>
            <consortium name="EnsemblMetazoa"/>
        </authorList>
    </citation>
    <scope>IDENTIFICATION</scope>
    <source>
        <strain evidence="4">05x7-T-G4-1.051#20</strain>
    </source>
</reference>
<sequence length="294" mass="32500">MGGRVKKKPVSSLISNFLLIFVSVDLVLGYETTYEFGKYCSSYPNNDLDTDDEMYVEYNGKTVDFLCNTFAFRGGGDDVFDEYSVCVTPLYFNDSDCAVKLNFKTSLTGVTKHIITCTENKSTKYCGVQKEIIYIEFKNRNGKETNGTKFKLQITAKKDYDYNRPDSSDIPSGAIIGGIIGSFFLIVLCIAIVRCCVGIQKPSQAQGRVLNTTEGYPATPNPYMVYDAETQQNIMTTHSNVTSPNGYPMTLHPSPQEAACPPIIDNKFSSPPPSYDSMMESSTSHVKGAIQESS</sequence>
<keyword evidence="5" id="KW-1185">Reference proteome</keyword>
<accession>A0A8W8LUI1</accession>
<dbReference type="Proteomes" id="UP000005408">
    <property type="component" value="Unassembled WGS sequence"/>
</dbReference>
<feature type="compositionally biased region" description="Polar residues" evidence="1">
    <location>
        <begin position="279"/>
        <end position="294"/>
    </location>
</feature>
<keyword evidence="2" id="KW-1133">Transmembrane helix</keyword>
<evidence type="ECO:0000256" key="1">
    <source>
        <dbReference type="SAM" id="MobiDB-lite"/>
    </source>
</evidence>
<feature type="chain" id="PRO_5036443735" description="CUB domain-containing protein" evidence="3">
    <location>
        <begin position="30"/>
        <end position="294"/>
    </location>
</feature>
<protein>
    <recommendedName>
        <fullName evidence="6">CUB domain-containing protein</fullName>
    </recommendedName>
</protein>
<name>A0A8W8LUI1_MAGGI</name>
<evidence type="ECO:0000256" key="2">
    <source>
        <dbReference type="SAM" id="Phobius"/>
    </source>
</evidence>
<evidence type="ECO:0008006" key="6">
    <source>
        <dbReference type="Google" id="ProtNLM"/>
    </source>
</evidence>
<feature type="region of interest" description="Disordered" evidence="1">
    <location>
        <begin position="267"/>
        <end position="294"/>
    </location>
</feature>
<keyword evidence="2" id="KW-0472">Membrane</keyword>
<feature type="transmembrane region" description="Helical" evidence="2">
    <location>
        <begin position="174"/>
        <end position="197"/>
    </location>
</feature>
<keyword evidence="2" id="KW-0812">Transmembrane</keyword>
<proteinExistence type="predicted"/>
<keyword evidence="3" id="KW-0732">Signal</keyword>
<evidence type="ECO:0000313" key="5">
    <source>
        <dbReference type="Proteomes" id="UP000005408"/>
    </source>
</evidence>
<feature type="signal peptide" evidence="3">
    <location>
        <begin position="1"/>
        <end position="29"/>
    </location>
</feature>
<evidence type="ECO:0000313" key="4">
    <source>
        <dbReference type="EnsemblMetazoa" id="G29797.1:cds"/>
    </source>
</evidence>
<organism evidence="4 5">
    <name type="scientific">Magallana gigas</name>
    <name type="common">Pacific oyster</name>
    <name type="synonym">Crassostrea gigas</name>
    <dbReference type="NCBI Taxonomy" id="29159"/>
    <lineage>
        <taxon>Eukaryota</taxon>
        <taxon>Metazoa</taxon>
        <taxon>Spiralia</taxon>
        <taxon>Lophotrochozoa</taxon>
        <taxon>Mollusca</taxon>
        <taxon>Bivalvia</taxon>
        <taxon>Autobranchia</taxon>
        <taxon>Pteriomorphia</taxon>
        <taxon>Ostreida</taxon>
        <taxon>Ostreoidea</taxon>
        <taxon>Ostreidae</taxon>
        <taxon>Magallana</taxon>
    </lineage>
</organism>
<dbReference type="AlphaFoldDB" id="A0A8W8LUI1"/>